<dbReference type="AlphaFoldDB" id="A0A917WHC8"/>
<dbReference type="InterPro" id="IPR000524">
    <property type="entry name" value="Tscrpt_reg_HTH_GntR"/>
</dbReference>
<dbReference type="InterPro" id="IPR036388">
    <property type="entry name" value="WH-like_DNA-bd_sf"/>
</dbReference>
<keyword evidence="3" id="KW-0804">Transcription</keyword>
<dbReference type="Proteomes" id="UP000642070">
    <property type="component" value="Unassembled WGS sequence"/>
</dbReference>
<comment type="caution">
    <text evidence="6">The sequence shown here is derived from an EMBL/GenBank/DDBJ whole genome shotgun (WGS) entry which is preliminary data.</text>
</comment>
<dbReference type="Pfam" id="PF00392">
    <property type="entry name" value="GntR"/>
    <property type="match status" value="1"/>
</dbReference>
<evidence type="ECO:0000259" key="5">
    <source>
        <dbReference type="PROSITE" id="PS50949"/>
    </source>
</evidence>
<dbReference type="PROSITE" id="PS50949">
    <property type="entry name" value="HTH_GNTR"/>
    <property type="match status" value="1"/>
</dbReference>
<evidence type="ECO:0000313" key="6">
    <source>
        <dbReference type="EMBL" id="GGM03406.1"/>
    </source>
</evidence>
<accession>A0A917WHC8</accession>
<organism evidence="6 7">
    <name type="scientific">Dactylosporangium sucinum</name>
    <dbReference type="NCBI Taxonomy" id="1424081"/>
    <lineage>
        <taxon>Bacteria</taxon>
        <taxon>Bacillati</taxon>
        <taxon>Actinomycetota</taxon>
        <taxon>Actinomycetes</taxon>
        <taxon>Micromonosporales</taxon>
        <taxon>Micromonosporaceae</taxon>
        <taxon>Dactylosporangium</taxon>
    </lineage>
</organism>
<gene>
    <name evidence="6" type="primary">ytrA</name>
    <name evidence="6" type="ORF">GCM10007977_000930</name>
</gene>
<keyword evidence="7" id="KW-1185">Reference proteome</keyword>
<reference evidence="6" key="2">
    <citation type="submission" date="2020-09" db="EMBL/GenBank/DDBJ databases">
        <authorList>
            <person name="Sun Q."/>
            <person name="Ohkuma M."/>
        </authorList>
    </citation>
    <scope>NUCLEOTIDE SEQUENCE</scope>
    <source>
        <strain evidence="6">JCM 19831</strain>
    </source>
</reference>
<dbReference type="SMART" id="SM00345">
    <property type="entry name" value="HTH_GNTR"/>
    <property type="match status" value="1"/>
</dbReference>
<keyword evidence="2" id="KW-0238">DNA-binding</keyword>
<dbReference type="GO" id="GO:0003677">
    <property type="term" value="F:DNA binding"/>
    <property type="evidence" value="ECO:0007669"/>
    <property type="project" value="UniProtKB-KW"/>
</dbReference>
<dbReference type="RefSeq" id="WP_229833869.1">
    <property type="nucleotide sequence ID" value="NZ_BMPI01000001.1"/>
</dbReference>
<evidence type="ECO:0000256" key="3">
    <source>
        <dbReference type="ARBA" id="ARBA00023163"/>
    </source>
</evidence>
<dbReference type="SUPFAM" id="SSF46785">
    <property type="entry name" value="Winged helix' DNA-binding domain"/>
    <property type="match status" value="1"/>
</dbReference>
<dbReference type="PANTHER" id="PTHR38445">
    <property type="entry name" value="HTH-TYPE TRANSCRIPTIONAL REPRESSOR YTRA"/>
    <property type="match status" value="1"/>
</dbReference>
<keyword evidence="1" id="KW-0805">Transcription regulation</keyword>
<feature type="region of interest" description="Disordered" evidence="4">
    <location>
        <begin position="124"/>
        <end position="153"/>
    </location>
</feature>
<dbReference type="GO" id="GO:0003700">
    <property type="term" value="F:DNA-binding transcription factor activity"/>
    <property type="evidence" value="ECO:0007669"/>
    <property type="project" value="InterPro"/>
</dbReference>
<dbReference type="Gene3D" id="1.10.10.10">
    <property type="entry name" value="Winged helix-like DNA-binding domain superfamily/Winged helix DNA-binding domain"/>
    <property type="match status" value="1"/>
</dbReference>
<dbReference type="CDD" id="cd07377">
    <property type="entry name" value="WHTH_GntR"/>
    <property type="match status" value="1"/>
</dbReference>
<proteinExistence type="predicted"/>
<sequence length="153" mass="16350">MINFHIDRSSSVPAYAQLVRQVREGLRIGTLRPGDQLPTVRSVVTACTVNPTTVLKAYRELELSGLVEARQGAGTFVSGTLGHADPHALARLRSGLARWLDQARDAGLEDEDVQALLASVLVEHPARRTQAGGDQPQGRPAPGAASRRKEGVA</sequence>
<feature type="domain" description="HTH gntR-type" evidence="5">
    <location>
        <begin position="12"/>
        <end position="80"/>
    </location>
</feature>
<protein>
    <submittedName>
        <fullName evidence="6">GntR family transcriptional regulator</fullName>
    </submittedName>
</protein>
<name>A0A917WHC8_9ACTN</name>
<dbReference type="InterPro" id="IPR036390">
    <property type="entry name" value="WH_DNA-bd_sf"/>
</dbReference>
<evidence type="ECO:0000256" key="4">
    <source>
        <dbReference type="SAM" id="MobiDB-lite"/>
    </source>
</evidence>
<evidence type="ECO:0000256" key="2">
    <source>
        <dbReference type="ARBA" id="ARBA00023125"/>
    </source>
</evidence>
<dbReference type="EMBL" id="BMPI01000001">
    <property type="protein sequence ID" value="GGM03406.1"/>
    <property type="molecule type" value="Genomic_DNA"/>
</dbReference>
<reference evidence="6" key="1">
    <citation type="journal article" date="2014" name="Int. J. Syst. Evol. Microbiol.">
        <title>Complete genome sequence of Corynebacterium casei LMG S-19264T (=DSM 44701T), isolated from a smear-ripened cheese.</title>
        <authorList>
            <consortium name="US DOE Joint Genome Institute (JGI-PGF)"/>
            <person name="Walter F."/>
            <person name="Albersmeier A."/>
            <person name="Kalinowski J."/>
            <person name="Ruckert C."/>
        </authorList>
    </citation>
    <scope>NUCLEOTIDE SEQUENCE</scope>
    <source>
        <strain evidence="6">JCM 19831</strain>
    </source>
</reference>
<evidence type="ECO:0000256" key="1">
    <source>
        <dbReference type="ARBA" id="ARBA00023015"/>
    </source>
</evidence>
<evidence type="ECO:0000313" key="7">
    <source>
        <dbReference type="Proteomes" id="UP000642070"/>
    </source>
</evidence>
<dbReference type="PANTHER" id="PTHR38445:SF7">
    <property type="entry name" value="GNTR-FAMILY TRANSCRIPTIONAL REGULATOR"/>
    <property type="match status" value="1"/>
</dbReference>